<keyword evidence="3" id="KW-1185">Reference proteome</keyword>
<feature type="signal peptide" evidence="1">
    <location>
        <begin position="1"/>
        <end position="17"/>
    </location>
</feature>
<dbReference type="AlphaFoldDB" id="A0AAW2GPT0"/>
<organism evidence="2 3">
    <name type="scientific">Cardiocondyla obscurior</name>
    <dbReference type="NCBI Taxonomy" id="286306"/>
    <lineage>
        <taxon>Eukaryota</taxon>
        <taxon>Metazoa</taxon>
        <taxon>Ecdysozoa</taxon>
        <taxon>Arthropoda</taxon>
        <taxon>Hexapoda</taxon>
        <taxon>Insecta</taxon>
        <taxon>Pterygota</taxon>
        <taxon>Neoptera</taxon>
        <taxon>Endopterygota</taxon>
        <taxon>Hymenoptera</taxon>
        <taxon>Apocrita</taxon>
        <taxon>Aculeata</taxon>
        <taxon>Formicoidea</taxon>
        <taxon>Formicidae</taxon>
        <taxon>Myrmicinae</taxon>
        <taxon>Cardiocondyla</taxon>
    </lineage>
</organism>
<comment type="caution">
    <text evidence="2">The sequence shown here is derived from an EMBL/GenBank/DDBJ whole genome shotgun (WGS) entry which is preliminary data.</text>
</comment>
<evidence type="ECO:0008006" key="4">
    <source>
        <dbReference type="Google" id="ProtNLM"/>
    </source>
</evidence>
<proteinExistence type="predicted"/>
<evidence type="ECO:0000313" key="3">
    <source>
        <dbReference type="Proteomes" id="UP001430953"/>
    </source>
</evidence>
<accession>A0AAW2GPT0</accession>
<evidence type="ECO:0000313" key="2">
    <source>
        <dbReference type="EMBL" id="KAL0129248.1"/>
    </source>
</evidence>
<gene>
    <name evidence="2" type="ORF">PUN28_004150</name>
</gene>
<keyword evidence="1" id="KW-0732">Signal</keyword>
<dbReference type="EMBL" id="JADYXP020000003">
    <property type="protein sequence ID" value="KAL0129248.1"/>
    <property type="molecule type" value="Genomic_DNA"/>
</dbReference>
<sequence>MLLLLLLLLFVADNGPPFKPRKTNFKYAGYYSAIEGPSRHPVDILRGGGGPGRVSCLGGATHGSRETPLRRIAQCRTPIRNYTNCSRFQCAEGWLVTSHLSGGAGPGASCIGGATYSHRQKSTTPLRLMQIGKSHDFFSRSLESGLLNRQL</sequence>
<name>A0AAW2GPT0_9HYME</name>
<dbReference type="Proteomes" id="UP001430953">
    <property type="component" value="Unassembled WGS sequence"/>
</dbReference>
<protein>
    <recommendedName>
        <fullName evidence="4">Secreted protein</fullName>
    </recommendedName>
</protein>
<feature type="chain" id="PRO_5043374236" description="Secreted protein" evidence="1">
    <location>
        <begin position="18"/>
        <end position="151"/>
    </location>
</feature>
<evidence type="ECO:0000256" key="1">
    <source>
        <dbReference type="SAM" id="SignalP"/>
    </source>
</evidence>
<reference evidence="2 3" key="1">
    <citation type="submission" date="2023-03" db="EMBL/GenBank/DDBJ databases">
        <title>High recombination rates correlate with genetic variation in Cardiocondyla obscurior ants.</title>
        <authorList>
            <person name="Errbii M."/>
        </authorList>
    </citation>
    <scope>NUCLEOTIDE SEQUENCE [LARGE SCALE GENOMIC DNA]</scope>
    <source>
        <strain evidence="2">Alpha-2009</strain>
        <tissue evidence="2">Whole body</tissue>
    </source>
</reference>